<dbReference type="Proteomes" id="UP000076532">
    <property type="component" value="Unassembled WGS sequence"/>
</dbReference>
<feature type="region of interest" description="Disordered" evidence="1">
    <location>
        <begin position="304"/>
        <end position="342"/>
    </location>
</feature>
<reference evidence="3 4" key="1">
    <citation type="journal article" date="2016" name="Mol. Biol. Evol.">
        <title>Comparative Genomics of Early-Diverging Mushroom-Forming Fungi Provides Insights into the Origins of Lignocellulose Decay Capabilities.</title>
        <authorList>
            <person name="Nagy L.G."/>
            <person name="Riley R."/>
            <person name="Tritt A."/>
            <person name="Adam C."/>
            <person name="Daum C."/>
            <person name="Floudas D."/>
            <person name="Sun H."/>
            <person name="Yadav J.S."/>
            <person name="Pangilinan J."/>
            <person name="Larsson K.H."/>
            <person name="Matsuura K."/>
            <person name="Barry K."/>
            <person name="Labutti K."/>
            <person name="Kuo R."/>
            <person name="Ohm R.A."/>
            <person name="Bhattacharya S.S."/>
            <person name="Shirouzu T."/>
            <person name="Yoshinaga Y."/>
            <person name="Martin F.M."/>
            <person name="Grigoriev I.V."/>
            <person name="Hibbett D.S."/>
        </authorList>
    </citation>
    <scope>NUCLEOTIDE SEQUENCE [LARGE SCALE GENOMIC DNA]</scope>
    <source>
        <strain evidence="3 4">CBS 109695</strain>
    </source>
</reference>
<feature type="compositionally biased region" description="Low complexity" evidence="1">
    <location>
        <begin position="307"/>
        <end position="323"/>
    </location>
</feature>
<dbReference type="InterPro" id="IPR036249">
    <property type="entry name" value="Thioredoxin-like_sf"/>
</dbReference>
<sequence>MYLGVKGDTSASKAVGVECDTSLSAAIPTTNTKPIYCLTEHLGTTTQKHTASSIQVGHLMTPIFGSSSDTPGCFFQLQNVRETHLRELGVSVWQMAMQIIGLLDPRTPFSTFTRTISLGLHRKDIPFHQVHTAPHSATANAHHPFGFLPTLIIPGDGKIKLRETQAIVRYVDRVVPEPSLHLPEGDSHSPEQMWEVVSLIAAFAGSAPPDGCYGERCVTEAEAREAATITVAPSSRRAGRTPPGSCYGERRVTGSWGEARSTGGLLRRTSRHGNIGQGSRNYNRGTKFSSSLVELHRTAATANVASRAQRGEAVSAAAAQSSRRAGRAPPDGYYGERRVTGT</sequence>
<dbReference type="InterPro" id="IPR004045">
    <property type="entry name" value="Glutathione_S-Trfase_N"/>
</dbReference>
<protein>
    <recommendedName>
        <fullName evidence="2">GST N-terminal domain-containing protein</fullName>
    </recommendedName>
</protein>
<gene>
    <name evidence="3" type="ORF">FIBSPDRAFT_927162</name>
</gene>
<evidence type="ECO:0000259" key="2">
    <source>
        <dbReference type="PROSITE" id="PS50404"/>
    </source>
</evidence>
<evidence type="ECO:0000256" key="1">
    <source>
        <dbReference type="SAM" id="MobiDB-lite"/>
    </source>
</evidence>
<evidence type="ECO:0000313" key="4">
    <source>
        <dbReference type="Proteomes" id="UP000076532"/>
    </source>
</evidence>
<name>A0A166S6G0_9AGAM</name>
<dbReference type="SUPFAM" id="SSF52833">
    <property type="entry name" value="Thioredoxin-like"/>
    <property type="match status" value="1"/>
</dbReference>
<keyword evidence="4" id="KW-1185">Reference proteome</keyword>
<feature type="domain" description="GST N-terminal" evidence="2">
    <location>
        <begin position="95"/>
        <end position="179"/>
    </location>
</feature>
<dbReference type="AlphaFoldDB" id="A0A166S6G0"/>
<dbReference type="STRING" id="436010.A0A166S6G0"/>
<dbReference type="Gene3D" id="3.40.30.10">
    <property type="entry name" value="Glutaredoxin"/>
    <property type="match status" value="1"/>
</dbReference>
<evidence type="ECO:0000313" key="3">
    <source>
        <dbReference type="EMBL" id="KZP29067.1"/>
    </source>
</evidence>
<proteinExistence type="predicted"/>
<dbReference type="PROSITE" id="PS50404">
    <property type="entry name" value="GST_NTER"/>
    <property type="match status" value="1"/>
</dbReference>
<dbReference type="Pfam" id="PF13409">
    <property type="entry name" value="GST_N_2"/>
    <property type="match status" value="1"/>
</dbReference>
<dbReference type="OrthoDB" id="249703at2759"/>
<dbReference type="EMBL" id="KV417500">
    <property type="protein sequence ID" value="KZP29067.1"/>
    <property type="molecule type" value="Genomic_DNA"/>
</dbReference>
<organism evidence="3 4">
    <name type="scientific">Athelia psychrophila</name>
    <dbReference type="NCBI Taxonomy" id="1759441"/>
    <lineage>
        <taxon>Eukaryota</taxon>
        <taxon>Fungi</taxon>
        <taxon>Dikarya</taxon>
        <taxon>Basidiomycota</taxon>
        <taxon>Agaricomycotina</taxon>
        <taxon>Agaricomycetes</taxon>
        <taxon>Agaricomycetidae</taxon>
        <taxon>Atheliales</taxon>
        <taxon>Atheliaceae</taxon>
        <taxon>Athelia</taxon>
    </lineage>
</organism>
<accession>A0A166S6G0</accession>